<comment type="caution">
    <text evidence="1">The sequence shown here is derived from an EMBL/GenBank/DDBJ whole genome shotgun (WGS) entry which is preliminary data.</text>
</comment>
<dbReference type="AlphaFoldDB" id="B6GE02"/>
<evidence type="ECO:0000313" key="1">
    <source>
        <dbReference type="EMBL" id="EEA89502.1"/>
    </source>
</evidence>
<protein>
    <recommendedName>
        <fullName evidence="3">DUF4352 domain-containing protein</fullName>
    </recommendedName>
</protein>
<keyword evidence="2" id="KW-1185">Reference proteome</keyword>
<dbReference type="EMBL" id="ABXJ01000135">
    <property type="protein sequence ID" value="EEA89502.1"/>
    <property type="molecule type" value="Genomic_DNA"/>
</dbReference>
<dbReference type="STRING" id="445975.COLSTE_02338"/>
<reference evidence="1 2" key="2">
    <citation type="submission" date="2008-10" db="EMBL/GenBank/DDBJ databases">
        <authorList>
            <person name="Fulton L."/>
            <person name="Clifton S."/>
            <person name="Fulton B."/>
            <person name="Xu J."/>
            <person name="Minx P."/>
            <person name="Pepin K.H."/>
            <person name="Johnson M."/>
            <person name="Thiruvilangam P."/>
            <person name="Bhonagiri V."/>
            <person name="Nash W.E."/>
            <person name="Mardis E.R."/>
            <person name="Wilson R.K."/>
        </authorList>
    </citation>
    <scope>NUCLEOTIDE SEQUENCE [LARGE SCALE GENOMIC DNA]</scope>
    <source>
        <strain evidence="1 2">DSM 13279</strain>
    </source>
</reference>
<dbReference type="Proteomes" id="UP000003560">
    <property type="component" value="Unassembled WGS sequence"/>
</dbReference>
<proteinExistence type="predicted"/>
<dbReference type="HOGENOM" id="CLU_1394247_0_0_11"/>
<evidence type="ECO:0008006" key="3">
    <source>
        <dbReference type="Google" id="ProtNLM"/>
    </source>
</evidence>
<accession>B6GE02</accession>
<name>B6GE02_9ACTN</name>
<reference evidence="1 2" key="1">
    <citation type="submission" date="2008-10" db="EMBL/GenBank/DDBJ databases">
        <title>Draft genome sequence of Collinsella stercoris (DSM 13279).</title>
        <authorList>
            <person name="Sudarsanam P."/>
            <person name="Ley R."/>
            <person name="Guruge J."/>
            <person name="Turnbaugh P.J."/>
            <person name="Mahowald M."/>
            <person name="Liep D."/>
            <person name="Gordon J."/>
        </authorList>
    </citation>
    <scope>NUCLEOTIDE SEQUENCE [LARGE SCALE GENOMIC DNA]</scope>
    <source>
        <strain evidence="1 2">DSM 13279</strain>
    </source>
</reference>
<sequence length="195" mass="21063">MFLLGTLFLAGCSSQQEPTYAIGDTVESDVMSFTLDAVQPTIAVENSGAATFGPGSDGLAVEGYFMPREYDPEEDKKNPYVAAKGHTLIHLTFTAGNLDRYYVEVGDDLFTIKCNGEEFSADLDTFKLGAKSVKGGWVSMDTVNDLMEVGESSSYLCYVDIPVDIEDLGGEYEVVVNLPNSEGEASPFVYKVAAE</sequence>
<gene>
    <name evidence="1" type="ORF">COLSTE_02338</name>
</gene>
<evidence type="ECO:0000313" key="2">
    <source>
        <dbReference type="Proteomes" id="UP000003560"/>
    </source>
</evidence>
<organism evidence="1 2">
    <name type="scientific">Collinsella stercoris DSM 13279</name>
    <dbReference type="NCBI Taxonomy" id="445975"/>
    <lineage>
        <taxon>Bacteria</taxon>
        <taxon>Bacillati</taxon>
        <taxon>Actinomycetota</taxon>
        <taxon>Coriobacteriia</taxon>
        <taxon>Coriobacteriales</taxon>
        <taxon>Coriobacteriaceae</taxon>
        <taxon>Collinsella</taxon>
    </lineage>
</organism>